<dbReference type="RefSeq" id="WP_064889945.1">
    <property type="nucleotide sequence ID" value="NZ_LZSD01000065.1"/>
</dbReference>
<evidence type="ECO:0000256" key="2">
    <source>
        <dbReference type="ARBA" id="ARBA00023276"/>
    </source>
</evidence>
<accession>A0A1A0R373</accession>
<dbReference type="SUPFAM" id="SSF51735">
    <property type="entry name" value="NAD(P)-binding Rossmann-fold domains"/>
    <property type="match status" value="1"/>
</dbReference>
<dbReference type="InterPro" id="IPR016040">
    <property type="entry name" value="NAD(P)-bd_dom"/>
</dbReference>
<dbReference type="InterPro" id="IPR036291">
    <property type="entry name" value="NAD(P)-bd_dom_sf"/>
</dbReference>
<keyword evidence="1" id="KW-0602">Photosynthesis</keyword>
<feature type="domain" description="NAD(P)-binding" evidence="3">
    <location>
        <begin position="9"/>
        <end position="142"/>
    </location>
</feature>
<comment type="caution">
    <text evidence="4">The sequence shown here is derived from an EMBL/GenBank/DDBJ whole genome shotgun (WGS) entry which is preliminary data.</text>
</comment>
<dbReference type="GO" id="GO:0015979">
    <property type="term" value="P:photosynthesis"/>
    <property type="evidence" value="ECO:0007669"/>
    <property type="project" value="UniProtKB-KW"/>
</dbReference>
<evidence type="ECO:0000313" key="5">
    <source>
        <dbReference type="Proteomes" id="UP000192772"/>
    </source>
</evidence>
<dbReference type="Pfam" id="PF13460">
    <property type="entry name" value="NAD_binding_10"/>
    <property type="match status" value="1"/>
</dbReference>
<dbReference type="InterPro" id="IPR044256">
    <property type="entry name" value="HCF244-like"/>
</dbReference>
<dbReference type="AlphaFoldDB" id="A0A1A0R373"/>
<organism evidence="4 5">
    <name type="scientific">Mycolicibacterium elephantis</name>
    <dbReference type="NCBI Taxonomy" id="81858"/>
    <lineage>
        <taxon>Bacteria</taxon>
        <taxon>Bacillati</taxon>
        <taxon>Actinomycetota</taxon>
        <taxon>Actinomycetes</taxon>
        <taxon>Mycobacteriales</taxon>
        <taxon>Mycobacteriaceae</taxon>
        <taxon>Mycolicibacterium</taxon>
    </lineage>
</organism>
<reference evidence="4 5" key="1">
    <citation type="submission" date="2017-02" db="EMBL/GenBank/DDBJ databases">
        <title>The new phylogeny of genus Mycobacterium.</title>
        <authorList>
            <person name="Tortoli E."/>
            <person name="Trovato A."/>
            <person name="Cirillo D.M."/>
        </authorList>
    </citation>
    <scope>NUCLEOTIDE SEQUENCE [LARGE SCALE GENOMIC DNA]</scope>
    <source>
        <strain evidence="4 5">FI-09383</strain>
    </source>
</reference>
<dbReference type="STRING" id="81858.BST23_01130"/>
<dbReference type="PANTHER" id="PTHR47128:SF2">
    <property type="entry name" value="PROTEIN HIGH CHLOROPHYLL FLUORESCENCE PHENOTYPE 244, CHLOROPLASTIC"/>
    <property type="match status" value="1"/>
</dbReference>
<evidence type="ECO:0000259" key="3">
    <source>
        <dbReference type="Pfam" id="PF13460"/>
    </source>
</evidence>
<dbReference type="Proteomes" id="UP000192772">
    <property type="component" value="Unassembled WGS sequence"/>
</dbReference>
<accession>A0A1X0DAC9</accession>
<dbReference type="PANTHER" id="PTHR47128">
    <property type="match status" value="1"/>
</dbReference>
<evidence type="ECO:0000256" key="1">
    <source>
        <dbReference type="ARBA" id="ARBA00022531"/>
    </source>
</evidence>
<keyword evidence="2" id="KW-0604">Photosystem II</keyword>
<protein>
    <submittedName>
        <fullName evidence="4">Epimerase</fullName>
    </submittedName>
</protein>
<name>A0A1A0R373_9MYCO</name>
<dbReference type="GO" id="GO:0009523">
    <property type="term" value="C:photosystem II"/>
    <property type="evidence" value="ECO:0007669"/>
    <property type="project" value="UniProtKB-KW"/>
</dbReference>
<dbReference type="Gene3D" id="3.40.50.720">
    <property type="entry name" value="NAD(P)-binding Rossmann-like Domain"/>
    <property type="match status" value="1"/>
</dbReference>
<proteinExistence type="predicted"/>
<evidence type="ECO:0000313" key="4">
    <source>
        <dbReference type="EMBL" id="ORA69288.1"/>
    </source>
</evidence>
<sequence length="253" mass="26565">MGRSVLVTGATGTLGHCVVPEAVGAGHRVRALSRKNRMGYTGVHWARGDLLAGTGLDAALDGVDVVVNCATQPTGGKDVTSMGNLIAAARRAGVGHIVHVSIVGIDRIPLPYYRTKLRVEQLLEASGIGHTVLRATQFHDLIHTSFSIQRFSPVLCALRGVRFQPIDTHDVAGRLVELADVEPVGRAPDIGGPAVHTHAELARMYLAARGSRRKAVALPVPGRIVGGFRSGANLVPENAVGTVGFADYLAGKT</sequence>
<gene>
    <name evidence="4" type="ORF">BST23_01130</name>
</gene>
<dbReference type="EMBL" id="MVHP01000001">
    <property type="protein sequence ID" value="ORA69288.1"/>
    <property type="molecule type" value="Genomic_DNA"/>
</dbReference>
<dbReference type="OrthoDB" id="9771302at2"/>